<reference evidence="1 2" key="1">
    <citation type="submission" date="2019-12" db="EMBL/GenBank/DDBJ databases">
        <title>Salinicoccus cyprini sp. nov., isolated from gastro-intestinal tract of mirror carp, Cyprinus carpio var. specularis, collected from Gobind Sagar Reservoir, Himachal Pradesh, India.</title>
        <authorList>
            <person name="Talwar C."/>
            <person name="Singh A.K."/>
            <person name="Lal R."/>
            <person name="Negi R.K."/>
        </authorList>
    </citation>
    <scope>NUCLEOTIDE SEQUENCE [LARGE SCALE GENOMIC DNA]</scope>
    <source>
        <strain evidence="1 2">J-82</strain>
    </source>
</reference>
<dbReference type="RefSeq" id="WP_160652804.1">
    <property type="nucleotide sequence ID" value="NZ_JBHRWU010000001.1"/>
</dbReference>
<evidence type="ECO:0000313" key="1">
    <source>
        <dbReference type="EMBL" id="MXQ50392.1"/>
    </source>
</evidence>
<dbReference type="EMBL" id="WUUK01000001">
    <property type="protein sequence ID" value="MXQ50392.1"/>
    <property type="molecule type" value="Genomic_DNA"/>
</dbReference>
<proteinExistence type="predicted"/>
<dbReference type="AlphaFoldDB" id="A0A6N8TY36"/>
<dbReference type="Proteomes" id="UP000436284">
    <property type="component" value="Unassembled WGS sequence"/>
</dbReference>
<keyword evidence="2" id="KW-1185">Reference proteome</keyword>
<comment type="caution">
    <text evidence="1">The sequence shown here is derived from an EMBL/GenBank/DDBJ whole genome shotgun (WGS) entry which is preliminary data.</text>
</comment>
<accession>A0A6N8TY36</accession>
<organism evidence="1 2">
    <name type="scientific">Salinicoccus hispanicus</name>
    <dbReference type="NCBI Taxonomy" id="157225"/>
    <lineage>
        <taxon>Bacteria</taxon>
        <taxon>Bacillati</taxon>
        <taxon>Bacillota</taxon>
        <taxon>Bacilli</taxon>
        <taxon>Bacillales</taxon>
        <taxon>Staphylococcaceae</taxon>
        <taxon>Salinicoccus</taxon>
    </lineage>
</organism>
<protein>
    <submittedName>
        <fullName evidence="1">Uncharacterized protein</fullName>
    </submittedName>
</protein>
<gene>
    <name evidence="1" type="ORF">GQ671_03610</name>
</gene>
<name>A0A6N8TY36_9STAP</name>
<sequence>MNLEKKEENAYDMISSIFHESKKDFEGNEIGKLNLQFLEESFVFINLVKLVSKGHVSVGDYRILYFHSDSRALLVNDESVLNIENIGEKLSITKYSRCIEICEKDFSKPSPGQIPLLQKVTLTYHSGKKIELSKKDTWDYKIFDNVMAQFSN</sequence>
<evidence type="ECO:0000313" key="2">
    <source>
        <dbReference type="Proteomes" id="UP000436284"/>
    </source>
</evidence>